<reference evidence="3" key="1">
    <citation type="journal article" date="2014" name="Int. J. Syst. Evol. Microbiol.">
        <title>Complete genome of a new Firmicutes species belonging to the dominant human colonic microbiota ('Ruminococcus bicirculans') reveals two chromosomes and a selective capacity to utilize plant glucans.</title>
        <authorList>
            <consortium name="NISC Comparative Sequencing Program"/>
            <person name="Wegmann U."/>
            <person name="Louis P."/>
            <person name="Goesmann A."/>
            <person name="Henrissat B."/>
            <person name="Duncan S.H."/>
            <person name="Flint H.J."/>
        </authorList>
    </citation>
    <scope>NUCLEOTIDE SEQUENCE</scope>
    <source>
        <strain evidence="3">NBRC 108219</strain>
    </source>
</reference>
<keyword evidence="3" id="KW-0645">Protease</keyword>
<dbReference type="Gene3D" id="1.10.390.10">
    <property type="entry name" value="Neutral Protease Domain 2"/>
    <property type="match status" value="1"/>
</dbReference>
<evidence type="ECO:0000256" key="1">
    <source>
        <dbReference type="SAM" id="MobiDB-lite"/>
    </source>
</evidence>
<evidence type="ECO:0000313" key="3">
    <source>
        <dbReference type="EMBL" id="GLQ23389.1"/>
    </source>
</evidence>
<dbReference type="Pfam" id="PF01433">
    <property type="entry name" value="Peptidase_M1"/>
    <property type="match status" value="1"/>
</dbReference>
<protein>
    <submittedName>
        <fullName evidence="3">Aminopeptidase</fullName>
    </submittedName>
</protein>
<feature type="compositionally biased region" description="Acidic residues" evidence="1">
    <location>
        <begin position="867"/>
        <end position="878"/>
    </location>
</feature>
<reference evidence="3" key="2">
    <citation type="submission" date="2023-01" db="EMBL/GenBank/DDBJ databases">
        <title>Draft genome sequence of Algimonas ampicilliniresistens strain NBRC 108219.</title>
        <authorList>
            <person name="Sun Q."/>
            <person name="Mori K."/>
        </authorList>
    </citation>
    <scope>NUCLEOTIDE SEQUENCE</scope>
    <source>
        <strain evidence="3">NBRC 108219</strain>
    </source>
</reference>
<evidence type="ECO:0000313" key="4">
    <source>
        <dbReference type="Proteomes" id="UP001161391"/>
    </source>
</evidence>
<dbReference type="PANTHER" id="PTHR11533">
    <property type="entry name" value="PROTEASE M1 ZINC METALLOPROTEASE"/>
    <property type="match status" value="1"/>
</dbReference>
<dbReference type="InterPro" id="IPR050344">
    <property type="entry name" value="Peptidase_M1_aminopeptidases"/>
</dbReference>
<dbReference type="CDD" id="cd09604">
    <property type="entry name" value="M1_APN_like"/>
    <property type="match status" value="1"/>
</dbReference>
<dbReference type="EMBL" id="BSNK01000001">
    <property type="protein sequence ID" value="GLQ23389.1"/>
    <property type="molecule type" value="Genomic_DNA"/>
</dbReference>
<keyword evidence="3" id="KW-0031">Aminopeptidase</keyword>
<dbReference type="InterPro" id="IPR027268">
    <property type="entry name" value="Peptidase_M4/M1_CTD_sf"/>
</dbReference>
<dbReference type="SUPFAM" id="SSF55486">
    <property type="entry name" value="Metalloproteases ('zincins'), catalytic domain"/>
    <property type="match status" value="1"/>
</dbReference>
<organism evidence="3 4">
    <name type="scientific">Algimonas ampicilliniresistens</name>
    <dbReference type="NCBI Taxonomy" id="1298735"/>
    <lineage>
        <taxon>Bacteria</taxon>
        <taxon>Pseudomonadati</taxon>
        <taxon>Pseudomonadota</taxon>
        <taxon>Alphaproteobacteria</taxon>
        <taxon>Maricaulales</taxon>
        <taxon>Robiginitomaculaceae</taxon>
        <taxon>Algimonas</taxon>
    </lineage>
</organism>
<keyword evidence="3" id="KW-0378">Hydrolase</keyword>
<dbReference type="Proteomes" id="UP001161391">
    <property type="component" value="Unassembled WGS sequence"/>
</dbReference>
<feature type="region of interest" description="Disordered" evidence="1">
    <location>
        <begin position="835"/>
        <end position="884"/>
    </location>
</feature>
<dbReference type="GO" id="GO:0004177">
    <property type="term" value="F:aminopeptidase activity"/>
    <property type="evidence" value="ECO:0007669"/>
    <property type="project" value="UniProtKB-KW"/>
</dbReference>
<dbReference type="InterPro" id="IPR014782">
    <property type="entry name" value="Peptidase_M1_dom"/>
</dbReference>
<gene>
    <name evidence="3" type="primary">pepN_3</name>
    <name evidence="3" type="ORF">GCM10007853_12630</name>
</gene>
<evidence type="ECO:0000259" key="2">
    <source>
        <dbReference type="Pfam" id="PF01433"/>
    </source>
</evidence>
<keyword evidence="4" id="KW-1185">Reference proteome</keyword>
<accession>A0ABQ5V7A6</accession>
<name>A0ABQ5V7A6_9PROT</name>
<proteinExistence type="predicted"/>
<dbReference type="PANTHER" id="PTHR11533:SF174">
    <property type="entry name" value="PUROMYCIN-SENSITIVE AMINOPEPTIDASE-RELATED"/>
    <property type="match status" value="1"/>
</dbReference>
<comment type="caution">
    <text evidence="3">The sequence shown here is derived from an EMBL/GenBank/DDBJ whole genome shotgun (WGS) entry which is preliminary data.</text>
</comment>
<sequence>MTLPYKLTYLKCAYLRLPETRMSQLTTAFKLATVTALSIWMGLGFASDTFANEKPSRGVAGSDTDAASKFRQLRTELRSPNIYRSASGAPGPGYWQQRANVDIDATLDEEARRIIAEMDIEYVNNSPDTLTYIWLALDQQRFKDGSLARESATAAASGTSRGDGAGDSDSYSFSQLRYEHAMEDRQYGFEFTQVADSSGNTLSYFINDSMMRIDLPAPLAPNATFDFQVDWEHNIIDEVAVGGRGGYEYFEDDDNHIFALAQWFPRLAAYTDYTGWQNKQFLGRGEFTLEFGDYEVDLTVPNDHIVSATGVLQNPRDVLTATQRRRLDNAGTDKPTYIVTPEEAEANEADKATGTKTWQFKADNVRDFAWSSSRKYIWDAMVFEQDDAENPRVLAMSFFPKEADPIWSKFSTQSVVHTMDVYNRFAFNYPYPTAQSVNAWERGGMEYPMITFNGYRPYDDEKSGETVYSRNVKYGLIGVIIHEIGHIYFPMTVNSDERRWTWMDEGINTFLEYMAEYEWEENFPIRRNMQNPLDEITRYMTSSNQVPIMTQSDSVLQFGPNAYAKPAAALIVLRETVMGREAFDFAFREYSRRWKFKRPTPEDFFRTMEDASAVDLDWFWRGWFFGTDYVDMAITDVREYQIGTNDPDVESSIDRDEDLQRYPENIVQRRNREEGRTTRVDRFDDLNDFYNDNDKFAETNADRNKFTKFLEGLKDWERAAYDRAQEDGKYLYFIDFENKGGLISPLPLTLTFADGETEEVMVPAEIWRRDSQRVTKLIIRDKRIEKILLDAAHQTADANYRDNGFPQSVTSDRLSLYKSDAKRTSMMADMLRELKSDDKSEPASEDGSELPLQRSEGAADAPVESVESTDVEEAPAEDAETRTTIRETLRRMLGRDD</sequence>
<feature type="domain" description="Peptidase M1 membrane alanine aminopeptidase" evidence="2">
    <location>
        <begin position="414"/>
        <end position="623"/>
    </location>
</feature>